<comment type="caution">
    <text evidence="1">The sequence shown here is derived from an EMBL/GenBank/DDBJ whole genome shotgun (WGS) entry which is preliminary data.</text>
</comment>
<protein>
    <submittedName>
        <fullName evidence="1">Uncharacterized protein</fullName>
    </submittedName>
</protein>
<gene>
    <name evidence="1" type="ORF">H2198_008120</name>
</gene>
<reference evidence="1" key="1">
    <citation type="submission" date="2022-10" db="EMBL/GenBank/DDBJ databases">
        <title>Culturing micro-colonial fungi from biological soil crusts in the Mojave desert and describing Neophaeococcomyces mojavensis, and introducing the new genera and species Taxawa tesnikishii.</title>
        <authorList>
            <person name="Kurbessoian T."/>
            <person name="Stajich J.E."/>
        </authorList>
    </citation>
    <scope>NUCLEOTIDE SEQUENCE</scope>
    <source>
        <strain evidence="1">JES_112</strain>
    </source>
</reference>
<dbReference type="EMBL" id="JAPDRQ010000189">
    <property type="protein sequence ID" value="KAJ9652640.1"/>
    <property type="molecule type" value="Genomic_DNA"/>
</dbReference>
<name>A0ACC2ZYB1_9EURO</name>
<evidence type="ECO:0000313" key="2">
    <source>
        <dbReference type="Proteomes" id="UP001172386"/>
    </source>
</evidence>
<keyword evidence="2" id="KW-1185">Reference proteome</keyword>
<accession>A0ACC2ZYB1</accession>
<organism evidence="1 2">
    <name type="scientific">Neophaeococcomyces mojaviensis</name>
    <dbReference type="NCBI Taxonomy" id="3383035"/>
    <lineage>
        <taxon>Eukaryota</taxon>
        <taxon>Fungi</taxon>
        <taxon>Dikarya</taxon>
        <taxon>Ascomycota</taxon>
        <taxon>Pezizomycotina</taxon>
        <taxon>Eurotiomycetes</taxon>
        <taxon>Chaetothyriomycetidae</taxon>
        <taxon>Chaetothyriales</taxon>
        <taxon>Chaetothyriales incertae sedis</taxon>
        <taxon>Neophaeococcomyces</taxon>
    </lineage>
</organism>
<dbReference type="Proteomes" id="UP001172386">
    <property type="component" value="Unassembled WGS sequence"/>
</dbReference>
<sequence length="596" mass="66787">MSGRKLARRACDGCKVRKIKCSEASPCDGCKNAGIACTWLKQAQPRGPRRLRDATLQEIRKAQDILQSQSQAAAIARSSRSPNVTDPDPPPKPSSEISQLVLFLCVYRLQLYPIWPIIRVERLIASLQSDNPDIEVFALAYALAAATAIRSQSTDLGITNRNHAKILEEKCQTARAKVPQGRPPNLTTVRIAFFLHVYYESQEVSSMKSMLYLREAVTIAQMIGLHREPYYADVPAQEREIRRRVLWLLFVTERVVAILYEQPITLRTKIAIPSTTDTDEIDVLVGFQLLVRLFWTLDEAGLFTLLDELDSQASPSSNAASVTPITDYASLIEVDASYGGFIPSVQALNLSITRAWLQFVNLRMQQISLAELVDSGSQTLGILLSALDRMLSALEKGWSTSVEALGITMYTKVSAIFVGLRDLVEASPTELNRQSIHDTIRNAFERLQNIPHFPTGKPLGHALPISASNSVTRTGMNSPRRREASFDSSRKSQSSRNDEGHATRNAHRPMRPDSQYESMQYHMLDYTYNNNYDGLFEAVELAGVQSSDSIEDLFGQTSFEPYRTFDEAPVNSEAGHHNYGNSNHWQDHQNSWFDMI</sequence>
<evidence type="ECO:0000313" key="1">
    <source>
        <dbReference type="EMBL" id="KAJ9652640.1"/>
    </source>
</evidence>
<proteinExistence type="predicted"/>